<dbReference type="EMBL" id="BBNT01000002">
    <property type="protein sequence ID" value="GAL74614.1"/>
    <property type="molecule type" value="Genomic_DNA"/>
</dbReference>
<evidence type="ECO:0000313" key="2">
    <source>
        <dbReference type="Proteomes" id="UP000029647"/>
    </source>
</evidence>
<dbReference type="Proteomes" id="UP000029647">
    <property type="component" value="Unassembled WGS sequence"/>
</dbReference>
<proteinExistence type="predicted"/>
<organism evidence="1 2">
    <name type="scientific">Nonlabens ulvanivorans</name>
    <name type="common">Persicivirga ulvanivorans</name>
    <dbReference type="NCBI Taxonomy" id="906888"/>
    <lineage>
        <taxon>Bacteria</taxon>
        <taxon>Pseudomonadati</taxon>
        <taxon>Bacteroidota</taxon>
        <taxon>Flavobacteriia</taxon>
        <taxon>Flavobacteriales</taxon>
        <taxon>Flavobacteriaceae</taxon>
        <taxon>Nonlabens</taxon>
    </lineage>
</organism>
<name>A0A090WGU9_NONUL</name>
<sequence length="75" mass="8083">MDILAQVNEIDVERPGELPDGFLVASIKNVGTEKATVNGVTLDPGEAKGYPFVGKGYKRIAYDTSGTTLRIMQII</sequence>
<evidence type="ECO:0000313" key="1">
    <source>
        <dbReference type="EMBL" id="GAL74614.1"/>
    </source>
</evidence>
<gene>
    <name evidence="1" type="ORF">JCM19275_3469</name>
</gene>
<protein>
    <submittedName>
        <fullName evidence="1">Uncharacterized protein</fullName>
    </submittedName>
</protein>
<accession>A0A090WGU9</accession>
<reference evidence="1 2" key="1">
    <citation type="journal article" date="2014" name="Genome Announc.">
        <title>Draft Genome Sequences of Marine Flavobacterium Nonlabens Strains NR17, NR24, NR27, NR32, NR33, and Ara13.</title>
        <authorList>
            <person name="Nakanishi M."/>
            <person name="Meirelles P."/>
            <person name="Suzuki R."/>
            <person name="Takatani N."/>
            <person name="Mino S."/>
            <person name="Suda W."/>
            <person name="Oshima K."/>
            <person name="Hattori M."/>
            <person name="Ohkuma M."/>
            <person name="Hosokawa M."/>
            <person name="Miyashita K."/>
            <person name="Thompson F.L."/>
            <person name="Niwa A."/>
            <person name="Sawabe T."/>
            <person name="Sawabe T."/>
        </authorList>
    </citation>
    <scope>NUCLEOTIDE SEQUENCE [LARGE SCALE GENOMIC DNA]</scope>
    <source>
        <strain evidence="2">JCM19275</strain>
    </source>
</reference>
<comment type="caution">
    <text evidence="1">The sequence shown here is derived from an EMBL/GenBank/DDBJ whole genome shotgun (WGS) entry which is preliminary data.</text>
</comment>
<dbReference type="AlphaFoldDB" id="A0A090WGU9"/>